<dbReference type="Proteomes" id="UP001492380">
    <property type="component" value="Unassembled WGS sequence"/>
</dbReference>
<feature type="signal peptide" evidence="1">
    <location>
        <begin position="1"/>
        <end position="18"/>
    </location>
</feature>
<proteinExistence type="predicted"/>
<reference evidence="2 3" key="1">
    <citation type="submission" date="2024-04" db="EMBL/GenBank/DDBJ databases">
        <title>Phyllosticta paracitricarpa is synonymous to the EU quarantine fungus P. citricarpa based on phylogenomic analyses.</title>
        <authorList>
            <consortium name="Lawrence Berkeley National Laboratory"/>
            <person name="Van Ingen-Buijs V.A."/>
            <person name="Van Westerhoven A.C."/>
            <person name="Haridas S."/>
            <person name="Skiadas P."/>
            <person name="Martin F."/>
            <person name="Groenewald J.Z."/>
            <person name="Crous P.W."/>
            <person name="Seidl M.F."/>
        </authorList>
    </citation>
    <scope>NUCLEOTIDE SEQUENCE [LARGE SCALE GENOMIC DNA]</scope>
    <source>
        <strain evidence="2 3">CBS 123374</strain>
    </source>
</reference>
<keyword evidence="1" id="KW-0732">Signal</keyword>
<evidence type="ECO:0008006" key="4">
    <source>
        <dbReference type="Google" id="ProtNLM"/>
    </source>
</evidence>
<organism evidence="2 3">
    <name type="scientific">Phyllosticta capitalensis</name>
    <dbReference type="NCBI Taxonomy" id="121624"/>
    <lineage>
        <taxon>Eukaryota</taxon>
        <taxon>Fungi</taxon>
        <taxon>Dikarya</taxon>
        <taxon>Ascomycota</taxon>
        <taxon>Pezizomycotina</taxon>
        <taxon>Dothideomycetes</taxon>
        <taxon>Dothideomycetes incertae sedis</taxon>
        <taxon>Botryosphaeriales</taxon>
        <taxon>Phyllostictaceae</taxon>
        <taxon>Phyllosticta</taxon>
    </lineage>
</organism>
<gene>
    <name evidence="2" type="ORF">HDK90DRAFT_493172</name>
</gene>
<protein>
    <recommendedName>
        <fullName evidence="4">Secreted protein</fullName>
    </recommendedName>
</protein>
<evidence type="ECO:0000313" key="3">
    <source>
        <dbReference type="Proteomes" id="UP001492380"/>
    </source>
</evidence>
<evidence type="ECO:0000313" key="2">
    <source>
        <dbReference type="EMBL" id="KAK8229131.1"/>
    </source>
</evidence>
<accession>A0ABR1YGG3</accession>
<dbReference type="EMBL" id="JBBWRZ010000009">
    <property type="protein sequence ID" value="KAK8229131.1"/>
    <property type="molecule type" value="Genomic_DNA"/>
</dbReference>
<feature type="chain" id="PRO_5045482890" description="Secreted protein" evidence="1">
    <location>
        <begin position="19"/>
        <end position="72"/>
    </location>
</feature>
<evidence type="ECO:0000256" key="1">
    <source>
        <dbReference type="SAM" id="SignalP"/>
    </source>
</evidence>
<name>A0ABR1YGG3_9PEZI</name>
<keyword evidence="3" id="KW-1185">Reference proteome</keyword>
<sequence>MGLGCFFLSCVWVRCSVCLVGSSVENTRRMGGQWYGWMCGCCGNGERSIALETGLQERAVRQKAWMEGSDNG</sequence>
<comment type="caution">
    <text evidence="2">The sequence shown here is derived from an EMBL/GenBank/DDBJ whole genome shotgun (WGS) entry which is preliminary data.</text>
</comment>